<organism evidence="1 2">
    <name type="scientific">Thalassiosira oceanica</name>
    <name type="common">Marine diatom</name>
    <dbReference type="NCBI Taxonomy" id="159749"/>
    <lineage>
        <taxon>Eukaryota</taxon>
        <taxon>Sar</taxon>
        <taxon>Stramenopiles</taxon>
        <taxon>Ochrophyta</taxon>
        <taxon>Bacillariophyta</taxon>
        <taxon>Coscinodiscophyceae</taxon>
        <taxon>Thalassiosirophycidae</taxon>
        <taxon>Thalassiosirales</taxon>
        <taxon>Thalassiosiraceae</taxon>
        <taxon>Thalassiosira</taxon>
    </lineage>
</organism>
<name>K0S8A7_THAOC</name>
<reference evidence="1 2" key="1">
    <citation type="journal article" date="2012" name="Genome Biol.">
        <title>Genome and low-iron response of an oceanic diatom adapted to chronic iron limitation.</title>
        <authorList>
            <person name="Lommer M."/>
            <person name="Specht M."/>
            <person name="Roy A.S."/>
            <person name="Kraemer L."/>
            <person name="Andreson R."/>
            <person name="Gutowska M.A."/>
            <person name="Wolf J."/>
            <person name="Bergner S.V."/>
            <person name="Schilhabel M.B."/>
            <person name="Klostermeier U.C."/>
            <person name="Beiko R.G."/>
            <person name="Rosenstiel P."/>
            <person name="Hippler M."/>
            <person name="Laroche J."/>
        </authorList>
    </citation>
    <scope>NUCLEOTIDE SEQUENCE [LARGE SCALE GENOMIC DNA]</scope>
    <source>
        <strain evidence="1 2">CCMP1005</strain>
    </source>
</reference>
<evidence type="ECO:0008006" key="3">
    <source>
        <dbReference type="Google" id="ProtNLM"/>
    </source>
</evidence>
<dbReference type="Proteomes" id="UP000266841">
    <property type="component" value="Unassembled WGS sequence"/>
</dbReference>
<evidence type="ECO:0000313" key="1">
    <source>
        <dbReference type="EMBL" id="EJK57106.1"/>
    </source>
</evidence>
<protein>
    <recommendedName>
        <fullName evidence="3">Rad60/SUMO-like domain-containing protein</fullName>
    </recommendedName>
</protein>
<dbReference type="AlphaFoldDB" id="K0S8A7"/>
<accession>K0S8A7</accession>
<dbReference type="Gene3D" id="3.10.20.90">
    <property type="entry name" value="Phosphatidylinositol 3-kinase Catalytic Subunit, Chain A, domain 1"/>
    <property type="match status" value="1"/>
</dbReference>
<keyword evidence="2" id="KW-1185">Reference proteome</keyword>
<dbReference type="CDD" id="cd01763">
    <property type="entry name" value="Ubl_SUMO_like"/>
    <property type="match status" value="1"/>
</dbReference>
<proteinExistence type="predicted"/>
<sequence length="94" mass="10298">MIIHVSSGDNGRLSSFQIWSRTRMLNVFLAYASERDLNLASLRFEFAGGAVTGNDTAYSLKLRDGDTLTCMLIDTREGEARALPQGSPESQAAR</sequence>
<comment type="caution">
    <text evidence="1">The sequence shown here is derived from an EMBL/GenBank/DDBJ whole genome shotgun (WGS) entry which is preliminary data.</text>
</comment>
<gene>
    <name evidence="1" type="ORF">THAOC_22888</name>
</gene>
<dbReference type="EMBL" id="AGNL01029476">
    <property type="protein sequence ID" value="EJK57106.1"/>
    <property type="molecule type" value="Genomic_DNA"/>
</dbReference>
<evidence type="ECO:0000313" key="2">
    <source>
        <dbReference type="Proteomes" id="UP000266841"/>
    </source>
</evidence>
<dbReference type="SUPFAM" id="SSF54236">
    <property type="entry name" value="Ubiquitin-like"/>
    <property type="match status" value="1"/>
</dbReference>
<dbReference type="InterPro" id="IPR029071">
    <property type="entry name" value="Ubiquitin-like_domsf"/>
</dbReference>